<evidence type="ECO:0000313" key="1">
    <source>
        <dbReference type="EMBL" id="RNA41240.1"/>
    </source>
</evidence>
<keyword evidence="2" id="KW-1185">Reference proteome</keyword>
<reference evidence="1 2" key="1">
    <citation type="journal article" date="2018" name="Sci. Rep.">
        <title>Genomic signatures of local adaptation to the degree of environmental predictability in rotifers.</title>
        <authorList>
            <person name="Franch-Gras L."/>
            <person name="Hahn C."/>
            <person name="Garcia-Roger E.M."/>
            <person name="Carmona M.J."/>
            <person name="Serra M."/>
            <person name="Gomez A."/>
        </authorList>
    </citation>
    <scope>NUCLEOTIDE SEQUENCE [LARGE SCALE GENOMIC DNA]</scope>
    <source>
        <strain evidence="1">HYR1</strain>
    </source>
</reference>
<evidence type="ECO:0000313" key="2">
    <source>
        <dbReference type="Proteomes" id="UP000276133"/>
    </source>
</evidence>
<dbReference type="AlphaFoldDB" id="A0A3M7T086"/>
<name>A0A3M7T086_BRAPC</name>
<organism evidence="1 2">
    <name type="scientific">Brachionus plicatilis</name>
    <name type="common">Marine rotifer</name>
    <name type="synonym">Brachionus muelleri</name>
    <dbReference type="NCBI Taxonomy" id="10195"/>
    <lineage>
        <taxon>Eukaryota</taxon>
        <taxon>Metazoa</taxon>
        <taxon>Spiralia</taxon>
        <taxon>Gnathifera</taxon>
        <taxon>Rotifera</taxon>
        <taxon>Eurotatoria</taxon>
        <taxon>Monogononta</taxon>
        <taxon>Pseudotrocha</taxon>
        <taxon>Ploima</taxon>
        <taxon>Brachionidae</taxon>
        <taxon>Brachionus</taxon>
    </lineage>
</organism>
<dbReference type="Proteomes" id="UP000276133">
    <property type="component" value="Unassembled WGS sequence"/>
</dbReference>
<comment type="caution">
    <text evidence="1">The sequence shown here is derived from an EMBL/GenBank/DDBJ whole genome shotgun (WGS) entry which is preliminary data.</text>
</comment>
<proteinExistence type="predicted"/>
<accession>A0A3M7T086</accession>
<sequence length="85" mass="9675">MAAVSVEPLLPPHPTSISPTRGTLKSVLSWYFLDSLTKSYWSVELSLSLIRHLFNKISKVHSLNMIKQCLKNLASHFNFYTAKKI</sequence>
<protein>
    <submittedName>
        <fullName evidence="1">Uncharacterized protein</fullName>
    </submittedName>
</protein>
<dbReference type="EMBL" id="REGN01000529">
    <property type="protein sequence ID" value="RNA41240.1"/>
    <property type="molecule type" value="Genomic_DNA"/>
</dbReference>
<gene>
    <name evidence="1" type="ORF">BpHYR1_034609</name>
</gene>